<protein>
    <submittedName>
        <fullName evidence="2">Uncharacterized protein</fullName>
    </submittedName>
</protein>
<accession>A0ABU1NFT5</accession>
<comment type="caution">
    <text evidence="2">The sequence shown here is derived from an EMBL/GenBank/DDBJ whole genome shotgun (WGS) entry which is preliminary data.</text>
</comment>
<keyword evidence="3" id="KW-1185">Reference proteome</keyword>
<keyword evidence="1" id="KW-0472">Membrane</keyword>
<dbReference type="EMBL" id="JAVDRF010000006">
    <property type="protein sequence ID" value="MDR6537289.1"/>
    <property type="molecule type" value="Genomic_DNA"/>
</dbReference>
<keyword evidence="1" id="KW-0812">Transmembrane</keyword>
<dbReference type="Proteomes" id="UP001184230">
    <property type="component" value="Unassembled WGS sequence"/>
</dbReference>
<evidence type="ECO:0000313" key="3">
    <source>
        <dbReference type="Proteomes" id="UP001184230"/>
    </source>
</evidence>
<dbReference type="RefSeq" id="WP_309903082.1">
    <property type="nucleotide sequence ID" value="NZ_JAVDRF010000006.1"/>
</dbReference>
<evidence type="ECO:0000313" key="2">
    <source>
        <dbReference type="EMBL" id="MDR6537289.1"/>
    </source>
</evidence>
<gene>
    <name evidence="2" type="ORF">J2739_003066</name>
</gene>
<feature type="transmembrane region" description="Helical" evidence="1">
    <location>
        <begin position="20"/>
        <end position="42"/>
    </location>
</feature>
<reference evidence="2 3" key="1">
    <citation type="submission" date="2023-07" db="EMBL/GenBank/DDBJ databases">
        <title>Sorghum-associated microbial communities from plants grown in Nebraska, USA.</title>
        <authorList>
            <person name="Schachtman D."/>
        </authorList>
    </citation>
    <scope>NUCLEOTIDE SEQUENCE [LARGE SCALE GENOMIC DNA]</scope>
    <source>
        <strain evidence="2 3">DS1781</strain>
    </source>
</reference>
<sequence>MKLPRDWLKELELLTWRFAGMGITPDLASMTMVELAGLYLYLRRLSGA</sequence>
<evidence type="ECO:0000256" key="1">
    <source>
        <dbReference type="SAM" id="Phobius"/>
    </source>
</evidence>
<organism evidence="2 3">
    <name type="scientific">Variovorax soli</name>
    <dbReference type="NCBI Taxonomy" id="376815"/>
    <lineage>
        <taxon>Bacteria</taxon>
        <taxon>Pseudomonadati</taxon>
        <taxon>Pseudomonadota</taxon>
        <taxon>Betaproteobacteria</taxon>
        <taxon>Burkholderiales</taxon>
        <taxon>Comamonadaceae</taxon>
        <taxon>Variovorax</taxon>
    </lineage>
</organism>
<name>A0ABU1NFT5_9BURK</name>
<proteinExistence type="predicted"/>
<keyword evidence="1" id="KW-1133">Transmembrane helix</keyword>